<gene>
    <name evidence="2" type="ORF">RIMI_LOCUS17346786</name>
</gene>
<comment type="similarity">
    <text evidence="1">Belongs to the short-chain dehydrogenases/reductases (SDR) family.</text>
</comment>
<dbReference type="Proteomes" id="UP001176940">
    <property type="component" value="Unassembled WGS sequence"/>
</dbReference>
<proteinExistence type="inferred from homology"/>
<dbReference type="EMBL" id="CAUEEQ010050397">
    <property type="protein sequence ID" value="CAJ0960542.1"/>
    <property type="molecule type" value="Genomic_DNA"/>
</dbReference>
<keyword evidence="3" id="KW-1185">Reference proteome</keyword>
<dbReference type="PRINTS" id="PR00081">
    <property type="entry name" value="GDHRDH"/>
</dbReference>
<organism evidence="2 3">
    <name type="scientific">Ranitomeya imitator</name>
    <name type="common">mimic poison frog</name>
    <dbReference type="NCBI Taxonomy" id="111125"/>
    <lineage>
        <taxon>Eukaryota</taxon>
        <taxon>Metazoa</taxon>
        <taxon>Chordata</taxon>
        <taxon>Craniata</taxon>
        <taxon>Vertebrata</taxon>
        <taxon>Euteleostomi</taxon>
        <taxon>Amphibia</taxon>
        <taxon>Batrachia</taxon>
        <taxon>Anura</taxon>
        <taxon>Neobatrachia</taxon>
        <taxon>Hyloidea</taxon>
        <taxon>Dendrobatidae</taxon>
        <taxon>Dendrobatinae</taxon>
        <taxon>Ranitomeya</taxon>
    </lineage>
</organism>
<dbReference type="SUPFAM" id="SSF51735">
    <property type="entry name" value="NAD(P)-binding Rossmann-fold domains"/>
    <property type="match status" value="1"/>
</dbReference>
<reference evidence="2" key="1">
    <citation type="submission" date="2023-07" db="EMBL/GenBank/DDBJ databases">
        <authorList>
            <person name="Stuckert A."/>
        </authorList>
    </citation>
    <scope>NUCLEOTIDE SEQUENCE</scope>
</reference>
<sequence>MSGITTVETQPIQTSVFLPFNSGQSPIALHRLRFKLSIDHHHFFQPGLISPENSTVIYSTFPNFYTTPDEEKSDRVALHGFLPLPNGNSGTPPTLLFEDEEASEESKFFSLELEDSDWGCLLAFCSLTVSSCVRDLRDLLSTSDLIIVLNSEAKSEVSSLNTCSTGLWGLVNNAGIATYGMVEWQTIDIFQNVLDVNLLGSIRTTLAFAPLIRKSKGRMVFLSSTTAYISKLSSIYSMSKAGLEKFCDCLRLEMKQFGVQGTSALILALVGGPNDITPANSELSSVLWITCFIH</sequence>
<dbReference type="PANTHER" id="PTHR43313:SF43">
    <property type="entry name" value="D-BETA-HYDROXYBUTYRATE DEHYDROGENASE, MITOCHONDRIAL"/>
    <property type="match status" value="1"/>
</dbReference>
<name>A0ABN9M8Q4_9NEOB</name>
<dbReference type="Gene3D" id="3.40.50.720">
    <property type="entry name" value="NAD(P)-binding Rossmann-like Domain"/>
    <property type="match status" value="1"/>
</dbReference>
<protein>
    <submittedName>
        <fullName evidence="2">Uncharacterized protein</fullName>
    </submittedName>
</protein>
<evidence type="ECO:0000313" key="3">
    <source>
        <dbReference type="Proteomes" id="UP001176940"/>
    </source>
</evidence>
<accession>A0ABN9M8Q4</accession>
<dbReference type="InterPro" id="IPR002347">
    <property type="entry name" value="SDR_fam"/>
</dbReference>
<evidence type="ECO:0000256" key="1">
    <source>
        <dbReference type="ARBA" id="ARBA00006484"/>
    </source>
</evidence>
<dbReference type="PANTHER" id="PTHR43313">
    <property type="entry name" value="SHORT-CHAIN DEHYDROGENASE/REDUCTASE FAMILY 9C"/>
    <property type="match status" value="1"/>
</dbReference>
<dbReference type="Pfam" id="PF00106">
    <property type="entry name" value="adh_short"/>
    <property type="match status" value="1"/>
</dbReference>
<dbReference type="InterPro" id="IPR036291">
    <property type="entry name" value="NAD(P)-bd_dom_sf"/>
</dbReference>
<comment type="caution">
    <text evidence="2">The sequence shown here is derived from an EMBL/GenBank/DDBJ whole genome shotgun (WGS) entry which is preliminary data.</text>
</comment>
<evidence type="ECO:0000313" key="2">
    <source>
        <dbReference type="EMBL" id="CAJ0960542.1"/>
    </source>
</evidence>